<dbReference type="EMBL" id="JADNYJ010000071">
    <property type="protein sequence ID" value="KAF8891571.1"/>
    <property type="molecule type" value="Genomic_DNA"/>
</dbReference>
<dbReference type="NCBIfam" id="TIGR00231">
    <property type="entry name" value="small_GTP"/>
    <property type="match status" value="1"/>
</dbReference>
<accession>A0A9P5NKT4</accession>
<dbReference type="AlphaFoldDB" id="A0A9P5NKT4"/>
<dbReference type="InterPro" id="IPR027417">
    <property type="entry name" value="P-loop_NTPase"/>
</dbReference>
<dbReference type="InterPro" id="IPR005225">
    <property type="entry name" value="Small_GTP-bd"/>
</dbReference>
<gene>
    <name evidence="4" type="ORF">CPB84DRAFT_1783988</name>
</gene>
<evidence type="ECO:0000313" key="4">
    <source>
        <dbReference type="EMBL" id="KAF8891571.1"/>
    </source>
</evidence>
<dbReference type="Proteomes" id="UP000724874">
    <property type="component" value="Unassembled WGS sequence"/>
</dbReference>
<keyword evidence="4" id="KW-0378">Hydrolase</keyword>
<keyword evidence="3" id="KW-0342">GTP-binding</keyword>
<dbReference type="SUPFAM" id="SSF52540">
    <property type="entry name" value="P-loop containing nucleoside triphosphate hydrolases"/>
    <property type="match status" value="1"/>
</dbReference>
<keyword evidence="1" id="KW-0488">Methylation</keyword>
<dbReference type="CDD" id="cd00157">
    <property type="entry name" value="Rho"/>
    <property type="match status" value="1"/>
</dbReference>
<evidence type="ECO:0000256" key="2">
    <source>
        <dbReference type="ARBA" id="ARBA00022741"/>
    </source>
</evidence>
<dbReference type="InterPro" id="IPR001806">
    <property type="entry name" value="Small_GTPase"/>
</dbReference>
<sequence>MKYIAVNAAVVGDSGAGKSRLLVAYSYGVHTANNVHPAMSCYVHDRVVDHHAVSLRLFDTSSGPNPNYDGLRISAYSHTDVIFICFSLVDPESYESVRTKWYPEISRHAPRAKILLIGTKVDLRDDLEVVEDLENRNLKPVTYQQGLAMCRDISAAGYFECSACTGEGLGVVFEEGMRIAGASSRSSVGKRRSCIVF</sequence>
<evidence type="ECO:0000313" key="5">
    <source>
        <dbReference type="Proteomes" id="UP000724874"/>
    </source>
</evidence>
<name>A0A9P5NKT4_GYMJU</name>
<dbReference type="PRINTS" id="PR00449">
    <property type="entry name" value="RASTRNSFRMNG"/>
</dbReference>
<dbReference type="PROSITE" id="PS51419">
    <property type="entry name" value="RAB"/>
    <property type="match status" value="1"/>
</dbReference>
<evidence type="ECO:0000256" key="1">
    <source>
        <dbReference type="ARBA" id="ARBA00022481"/>
    </source>
</evidence>
<protein>
    <submittedName>
        <fullName evidence="4">P-loop containing nucleoside triphosphate hydrolase protein</fullName>
    </submittedName>
</protein>
<dbReference type="InterPro" id="IPR003578">
    <property type="entry name" value="Small_GTPase_Rho"/>
</dbReference>
<organism evidence="4 5">
    <name type="scientific">Gymnopilus junonius</name>
    <name type="common">Spectacular rustgill mushroom</name>
    <name type="synonym">Gymnopilus spectabilis subsp. junonius</name>
    <dbReference type="NCBI Taxonomy" id="109634"/>
    <lineage>
        <taxon>Eukaryota</taxon>
        <taxon>Fungi</taxon>
        <taxon>Dikarya</taxon>
        <taxon>Basidiomycota</taxon>
        <taxon>Agaricomycotina</taxon>
        <taxon>Agaricomycetes</taxon>
        <taxon>Agaricomycetidae</taxon>
        <taxon>Agaricales</taxon>
        <taxon>Agaricineae</taxon>
        <taxon>Hymenogastraceae</taxon>
        <taxon>Gymnopilus</taxon>
    </lineage>
</organism>
<keyword evidence="5" id="KW-1185">Reference proteome</keyword>
<dbReference type="SMART" id="SM00173">
    <property type="entry name" value="RAS"/>
    <property type="match status" value="1"/>
</dbReference>
<dbReference type="GO" id="GO:0003924">
    <property type="term" value="F:GTPase activity"/>
    <property type="evidence" value="ECO:0007669"/>
    <property type="project" value="InterPro"/>
</dbReference>
<evidence type="ECO:0000256" key="3">
    <source>
        <dbReference type="ARBA" id="ARBA00023134"/>
    </source>
</evidence>
<dbReference type="Gene3D" id="3.40.50.300">
    <property type="entry name" value="P-loop containing nucleotide triphosphate hydrolases"/>
    <property type="match status" value="1"/>
</dbReference>
<keyword evidence="2" id="KW-0547">Nucleotide-binding</keyword>
<dbReference type="SMART" id="SM00175">
    <property type="entry name" value="RAB"/>
    <property type="match status" value="1"/>
</dbReference>
<dbReference type="GO" id="GO:0005525">
    <property type="term" value="F:GTP binding"/>
    <property type="evidence" value="ECO:0007669"/>
    <property type="project" value="UniProtKB-KW"/>
</dbReference>
<dbReference type="SMART" id="SM00174">
    <property type="entry name" value="RHO"/>
    <property type="match status" value="1"/>
</dbReference>
<dbReference type="PANTHER" id="PTHR24072">
    <property type="entry name" value="RHO FAMILY GTPASE"/>
    <property type="match status" value="1"/>
</dbReference>
<reference evidence="4" key="1">
    <citation type="submission" date="2020-11" db="EMBL/GenBank/DDBJ databases">
        <authorList>
            <consortium name="DOE Joint Genome Institute"/>
            <person name="Ahrendt S."/>
            <person name="Riley R."/>
            <person name="Andreopoulos W."/>
            <person name="LaButti K."/>
            <person name="Pangilinan J."/>
            <person name="Ruiz-duenas F.J."/>
            <person name="Barrasa J.M."/>
            <person name="Sanchez-Garcia M."/>
            <person name="Camarero S."/>
            <person name="Miyauchi S."/>
            <person name="Serrano A."/>
            <person name="Linde D."/>
            <person name="Babiker R."/>
            <person name="Drula E."/>
            <person name="Ayuso-Fernandez I."/>
            <person name="Pacheco R."/>
            <person name="Padilla G."/>
            <person name="Ferreira P."/>
            <person name="Barriuso J."/>
            <person name="Kellner H."/>
            <person name="Castanera R."/>
            <person name="Alfaro M."/>
            <person name="Ramirez L."/>
            <person name="Pisabarro A.G."/>
            <person name="Kuo A."/>
            <person name="Tritt A."/>
            <person name="Lipzen A."/>
            <person name="He G."/>
            <person name="Yan M."/>
            <person name="Ng V."/>
            <person name="Cullen D."/>
            <person name="Martin F."/>
            <person name="Rosso M.-N."/>
            <person name="Henrissat B."/>
            <person name="Hibbett D."/>
            <person name="Martinez A.T."/>
            <person name="Grigoriev I.V."/>
        </authorList>
    </citation>
    <scope>NUCLEOTIDE SEQUENCE</scope>
    <source>
        <strain evidence="4">AH 44721</strain>
    </source>
</reference>
<dbReference type="Pfam" id="PF00071">
    <property type="entry name" value="Ras"/>
    <property type="match status" value="1"/>
</dbReference>
<comment type="caution">
    <text evidence="4">The sequence shown here is derived from an EMBL/GenBank/DDBJ whole genome shotgun (WGS) entry which is preliminary data.</text>
</comment>
<dbReference type="GO" id="GO:0007264">
    <property type="term" value="P:small GTPase-mediated signal transduction"/>
    <property type="evidence" value="ECO:0007669"/>
    <property type="project" value="InterPro"/>
</dbReference>
<dbReference type="PROSITE" id="PS51420">
    <property type="entry name" value="RHO"/>
    <property type="match status" value="1"/>
</dbReference>
<dbReference type="OrthoDB" id="25896at2759"/>
<proteinExistence type="predicted"/>